<feature type="region of interest" description="Disordered" evidence="1">
    <location>
        <begin position="39"/>
        <end position="81"/>
    </location>
</feature>
<evidence type="ECO:0000313" key="3">
    <source>
        <dbReference type="Proteomes" id="UP000440578"/>
    </source>
</evidence>
<gene>
    <name evidence="2" type="ORF">FJT64_021209</name>
</gene>
<dbReference type="AlphaFoldDB" id="A0A6A4WJ93"/>
<dbReference type="EMBL" id="VIIS01000567">
    <property type="protein sequence ID" value="KAF0307486.1"/>
    <property type="molecule type" value="Genomic_DNA"/>
</dbReference>
<evidence type="ECO:0000256" key="1">
    <source>
        <dbReference type="SAM" id="MobiDB-lite"/>
    </source>
</evidence>
<keyword evidence="3" id="KW-1185">Reference proteome</keyword>
<proteinExistence type="predicted"/>
<dbReference type="OrthoDB" id="2144823at2759"/>
<sequence>MTLNPQLHVDPTTIRDPSLAPYIAASTVGKVTGSEFDEADEVLSTDTTEALREAAKKRADTYDEEDPQSNKTPVAPVPQQLSDPKNVLKLELYRSLAGDGPSVEPRIMGMVEVHLHEIIQAMMVIDVLPLSLNGKHVADLYLEFAFMYGALGFHYSTQVRLDRYEVDDGLCVGIWS</sequence>
<reference evidence="2 3" key="1">
    <citation type="submission" date="2019-07" db="EMBL/GenBank/DDBJ databases">
        <title>Draft genome assembly of a fouling barnacle, Amphibalanus amphitrite (Darwin, 1854): The first reference genome for Thecostraca.</title>
        <authorList>
            <person name="Kim W."/>
        </authorList>
    </citation>
    <scope>NUCLEOTIDE SEQUENCE [LARGE SCALE GENOMIC DNA]</scope>
    <source>
        <strain evidence="2">SNU_AA5</strain>
        <tissue evidence="2">Soma without cirri and trophi</tissue>
    </source>
</reference>
<organism evidence="2 3">
    <name type="scientific">Amphibalanus amphitrite</name>
    <name type="common">Striped barnacle</name>
    <name type="synonym">Balanus amphitrite</name>
    <dbReference type="NCBI Taxonomy" id="1232801"/>
    <lineage>
        <taxon>Eukaryota</taxon>
        <taxon>Metazoa</taxon>
        <taxon>Ecdysozoa</taxon>
        <taxon>Arthropoda</taxon>
        <taxon>Crustacea</taxon>
        <taxon>Multicrustacea</taxon>
        <taxon>Cirripedia</taxon>
        <taxon>Thoracica</taxon>
        <taxon>Thoracicalcarea</taxon>
        <taxon>Balanomorpha</taxon>
        <taxon>Balanoidea</taxon>
        <taxon>Balanidae</taxon>
        <taxon>Amphibalaninae</taxon>
        <taxon>Amphibalanus</taxon>
    </lineage>
</organism>
<name>A0A6A4WJ93_AMPAM</name>
<feature type="compositionally biased region" description="Basic and acidic residues" evidence="1">
    <location>
        <begin position="49"/>
        <end position="61"/>
    </location>
</feature>
<protein>
    <submittedName>
        <fullName evidence="2">Uncharacterized protein</fullName>
    </submittedName>
</protein>
<accession>A0A6A4WJ93</accession>
<comment type="caution">
    <text evidence="2">The sequence shown here is derived from an EMBL/GenBank/DDBJ whole genome shotgun (WGS) entry which is preliminary data.</text>
</comment>
<dbReference type="Proteomes" id="UP000440578">
    <property type="component" value="Unassembled WGS sequence"/>
</dbReference>
<evidence type="ECO:0000313" key="2">
    <source>
        <dbReference type="EMBL" id="KAF0307486.1"/>
    </source>
</evidence>